<dbReference type="GO" id="GO:0022857">
    <property type="term" value="F:transmembrane transporter activity"/>
    <property type="evidence" value="ECO:0007669"/>
    <property type="project" value="InterPro"/>
</dbReference>
<dbReference type="EMBL" id="FMXP01000018">
    <property type="protein sequence ID" value="SDB28737.1"/>
    <property type="molecule type" value="Genomic_DNA"/>
</dbReference>
<keyword evidence="9" id="KW-1185">Reference proteome</keyword>
<organism evidence="8 9">
    <name type="scientific">Streptococcus henryi</name>
    <dbReference type="NCBI Taxonomy" id="439219"/>
    <lineage>
        <taxon>Bacteria</taxon>
        <taxon>Bacillati</taxon>
        <taxon>Bacillota</taxon>
        <taxon>Bacilli</taxon>
        <taxon>Lactobacillales</taxon>
        <taxon>Streptococcaceae</taxon>
        <taxon>Streptococcus</taxon>
    </lineage>
</organism>
<sequence length="389" mass="43993">MFKKSYRHNIILLGASEFFSFFGITSFWLLFLSQHGMSFGQIGILEGLFHLTSLVSEVPSGILADRYSYRTNLYLSRLMSILSCFLMLLGQGNFWIYALGMMLSAWSYNFDSGTSNAMLFESAKEAGRENKYLKFSSFVSAIGEGTRTLGAVAAGFFVHGLLDMTYIIQILFSLLAIILISMMKEPTFKEVREEPVSLASILNMVVDEFKSNPSLFHWLITSQLLCVIMCMFYFYYQNELEVLPSWQISLIMLISSAMNIGSVWLASKIGQRFKAVTLFPILVGLTGILYLLATTKLPQIYMIIYLVADGLYAFFLPIFNNDLQVMIPSDARATMLSVNAMFFSLSMIIIFPMTGFLIDWIGFSLTFLFLGIILIVISLLLILGRSYFK</sequence>
<feature type="transmembrane region" description="Helical" evidence="6">
    <location>
        <begin position="215"/>
        <end position="236"/>
    </location>
</feature>
<dbReference type="AlphaFoldDB" id="A0A1G6C787"/>
<feature type="transmembrane region" description="Helical" evidence="6">
    <location>
        <begin position="248"/>
        <end position="266"/>
    </location>
</feature>
<evidence type="ECO:0000256" key="6">
    <source>
        <dbReference type="SAM" id="Phobius"/>
    </source>
</evidence>
<dbReference type="InterPro" id="IPR036259">
    <property type="entry name" value="MFS_trans_sf"/>
</dbReference>
<dbReference type="RefSeq" id="WP_074486194.1">
    <property type="nucleotide sequence ID" value="NZ_FMXP01000018.1"/>
</dbReference>
<evidence type="ECO:0000256" key="4">
    <source>
        <dbReference type="ARBA" id="ARBA00022989"/>
    </source>
</evidence>
<accession>A0A1G6C787</accession>
<feature type="transmembrane region" description="Helical" evidence="6">
    <location>
        <begin position="164"/>
        <end position="183"/>
    </location>
</feature>
<keyword evidence="5 6" id="KW-0472">Membrane</keyword>
<proteinExistence type="predicted"/>
<keyword evidence="2" id="KW-0813">Transport</keyword>
<comment type="subcellular location">
    <subcellularLocation>
        <location evidence="1">Cell membrane</location>
        <topology evidence="1">Multi-pass membrane protein</topology>
    </subcellularLocation>
</comment>
<dbReference type="STRING" id="439219.SAMN02910293_01448"/>
<feature type="transmembrane region" description="Helical" evidence="6">
    <location>
        <begin position="331"/>
        <end position="354"/>
    </location>
</feature>
<dbReference type="SUPFAM" id="SSF103473">
    <property type="entry name" value="MFS general substrate transporter"/>
    <property type="match status" value="1"/>
</dbReference>
<evidence type="ECO:0000313" key="9">
    <source>
        <dbReference type="Proteomes" id="UP000182508"/>
    </source>
</evidence>
<dbReference type="Pfam" id="PF07690">
    <property type="entry name" value="MFS_1"/>
    <property type="match status" value="1"/>
</dbReference>
<evidence type="ECO:0000256" key="3">
    <source>
        <dbReference type="ARBA" id="ARBA00022692"/>
    </source>
</evidence>
<feature type="transmembrane region" description="Helical" evidence="6">
    <location>
        <begin position="299"/>
        <end position="319"/>
    </location>
</feature>
<evidence type="ECO:0000256" key="2">
    <source>
        <dbReference type="ARBA" id="ARBA00022448"/>
    </source>
</evidence>
<dbReference type="PANTHER" id="PTHR23530">
    <property type="entry name" value="TRANSPORT PROTEIN-RELATED"/>
    <property type="match status" value="1"/>
</dbReference>
<evidence type="ECO:0000259" key="7">
    <source>
        <dbReference type="PROSITE" id="PS50850"/>
    </source>
</evidence>
<dbReference type="InterPro" id="IPR020846">
    <property type="entry name" value="MFS_dom"/>
</dbReference>
<evidence type="ECO:0000313" key="8">
    <source>
        <dbReference type="EMBL" id="SDB28737.1"/>
    </source>
</evidence>
<evidence type="ECO:0000256" key="5">
    <source>
        <dbReference type="ARBA" id="ARBA00023136"/>
    </source>
</evidence>
<feature type="transmembrane region" description="Helical" evidence="6">
    <location>
        <begin position="360"/>
        <end position="383"/>
    </location>
</feature>
<evidence type="ECO:0000256" key="1">
    <source>
        <dbReference type="ARBA" id="ARBA00004651"/>
    </source>
</evidence>
<keyword evidence="4 6" id="KW-1133">Transmembrane helix</keyword>
<dbReference type="PANTHER" id="PTHR23530:SF1">
    <property type="entry name" value="PERMEASE, MAJOR FACILITATOR SUPERFAMILY-RELATED"/>
    <property type="match status" value="1"/>
</dbReference>
<dbReference type="InterPro" id="IPR011701">
    <property type="entry name" value="MFS"/>
</dbReference>
<feature type="domain" description="Major facilitator superfamily (MFS) profile" evidence="7">
    <location>
        <begin position="148"/>
        <end position="389"/>
    </location>
</feature>
<dbReference type="GO" id="GO:0005886">
    <property type="term" value="C:plasma membrane"/>
    <property type="evidence" value="ECO:0007669"/>
    <property type="project" value="UniProtKB-SubCell"/>
</dbReference>
<protein>
    <submittedName>
        <fullName evidence="8">Sugar phosphate permease</fullName>
    </submittedName>
</protein>
<feature type="transmembrane region" description="Helical" evidence="6">
    <location>
        <begin position="12"/>
        <end position="31"/>
    </location>
</feature>
<feature type="transmembrane region" description="Helical" evidence="6">
    <location>
        <begin position="67"/>
        <end position="88"/>
    </location>
</feature>
<dbReference type="Proteomes" id="UP000182508">
    <property type="component" value="Unassembled WGS sequence"/>
</dbReference>
<dbReference type="PROSITE" id="PS50850">
    <property type="entry name" value="MFS"/>
    <property type="match status" value="1"/>
</dbReference>
<dbReference type="Gene3D" id="1.20.1250.20">
    <property type="entry name" value="MFS general substrate transporter like domains"/>
    <property type="match status" value="1"/>
</dbReference>
<dbReference type="InterPro" id="IPR053160">
    <property type="entry name" value="MFS_DHA3_Transporter"/>
</dbReference>
<feature type="transmembrane region" description="Helical" evidence="6">
    <location>
        <begin position="273"/>
        <end position="293"/>
    </location>
</feature>
<gene>
    <name evidence="8" type="ORF">SAMN02910293_01448</name>
</gene>
<name>A0A1G6C787_9STRE</name>
<keyword evidence="3 6" id="KW-0812">Transmembrane</keyword>
<reference evidence="8 9" key="1">
    <citation type="submission" date="2016-10" db="EMBL/GenBank/DDBJ databases">
        <authorList>
            <person name="de Groot N.N."/>
        </authorList>
    </citation>
    <scope>NUCLEOTIDE SEQUENCE [LARGE SCALE GENOMIC DNA]</scope>
    <source>
        <strain evidence="8 9">A-4</strain>
    </source>
</reference>